<comment type="caution">
    <text evidence="1">The sequence shown here is derived from an EMBL/GenBank/DDBJ whole genome shotgun (WGS) entry which is preliminary data.</text>
</comment>
<dbReference type="EMBL" id="JQFK01001474">
    <property type="protein sequence ID" value="KGK34600.1"/>
    <property type="molecule type" value="Genomic_DNA"/>
</dbReference>
<evidence type="ECO:0000313" key="2">
    <source>
        <dbReference type="Proteomes" id="UP000029867"/>
    </source>
</evidence>
<protein>
    <submittedName>
        <fullName evidence="1">Uncharacterized protein</fullName>
    </submittedName>
</protein>
<evidence type="ECO:0000313" key="1">
    <source>
        <dbReference type="EMBL" id="KGK34600.1"/>
    </source>
</evidence>
<organism evidence="1 2">
    <name type="scientific">Pichia kudriavzevii</name>
    <name type="common">Yeast</name>
    <name type="synonym">Issatchenkia orientalis</name>
    <dbReference type="NCBI Taxonomy" id="4909"/>
    <lineage>
        <taxon>Eukaryota</taxon>
        <taxon>Fungi</taxon>
        <taxon>Dikarya</taxon>
        <taxon>Ascomycota</taxon>
        <taxon>Saccharomycotina</taxon>
        <taxon>Pichiomycetes</taxon>
        <taxon>Pichiales</taxon>
        <taxon>Pichiaceae</taxon>
        <taxon>Pichia</taxon>
    </lineage>
</organism>
<gene>
    <name evidence="1" type="ORF">JL09_g6252</name>
</gene>
<accession>A0A099NPY8</accession>
<dbReference type="HOGENOM" id="CLU_222425_0_0_1"/>
<dbReference type="Proteomes" id="UP000029867">
    <property type="component" value="Unassembled WGS sequence"/>
</dbReference>
<name>A0A099NPY8_PICKU</name>
<feature type="non-terminal residue" evidence="1">
    <location>
        <position position="13"/>
    </location>
</feature>
<proteinExistence type="predicted"/>
<sequence length="13" mass="1380">MSLRGKDTKLSGS</sequence>
<reference evidence="2" key="1">
    <citation type="journal article" date="2014" name="Microb. Cell Fact.">
        <title>Exploiting Issatchenkia orientalis SD108 for succinic acid production.</title>
        <authorList>
            <person name="Xiao H."/>
            <person name="Shao Z."/>
            <person name="Jiang Y."/>
            <person name="Dole S."/>
            <person name="Zhao H."/>
        </authorList>
    </citation>
    <scope>NUCLEOTIDE SEQUENCE [LARGE SCALE GENOMIC DNA]</scope>
    <source>
        <strain evidence="2">SD108</strain>
    </source>
</reference>